<keyword evidence="1" id="KW-0732">Signal</keyword>
<gene>
    <name evidence="2" type="ORF">VNO77_06799</name>
</gene>
<name>A0AAN9MDM6_CANGL</name>
<feature type="chain" id="PRO_5042870062" evidence="1">
    <location>
        <begin position="26"/>
        <end position="73"/>
    </location>
</feature>
<organism evidence="2 3">
    <name type="scientific">Canavalia gladiata</name>
    <name type="common">Sword bean</name>
    <name type="synonym">Dolichos gladiatus</name>
    <dbReference type="NCBI Taxonomy" id="3824"/>
    <lineage>
        <taxon>Eukaryota</taxon>
        <taxon>Viridiplantae</taxon>
        <taxon>Streptophyta</taxon>
        <taxon>Embryophyta</taxon>
        <taxon>Tracheophyta</taxon>
        <taxon>Spermatophyta</taxon>
        <taxon>Magnoliopsida</taxon>
        <taxon>eudicotyledons</taxon>
        <taxon>Gunneridae</taxon>
        <taxon>Pentapetalae</taxon>
        <taxon>rosids</taxon>
        <taxon>fabids</taxon>
        <taxon>Fabales</taxon>
        <taxon>Fabaceae</taxon>
        <taxon>Papilionoideae</taxon>
        <taxon>50 kb inversion clade</taxon>
        <taxon>NPAAA clade</taxon>
        <taxon>indigoferoid/millettioid clade</taxon>
        <taxon>Phaseoleae</taxon>
        <taxon>Canavalia</taxon>
    </lineage>
</organism>
<dbReference type="EMBL" id="JAYMYQ010000002">
    <property type="protein sequence ID" value="KAK7349433.1"/>
    <property type="molecule type" value="Genomic_DNA"/>
</dbReference>
<dbReference type="Proteomes" id="UP001367508">
    <property type="component" value="Unassembled WGS sequence"/>
</dbReference>
<dbReference type="AlphaFoldDB" id="A0AAN9MDM6"/>
<protein>
    <submittedName>
        <fullName evidence="2">Uncharacterized protein</fullName>
    </submittedName>
</protein>
<proteinExistence type="predicted"/>
<sequence length="73" mass="8541">MCWLKRTSNSGYFLLSSVVFLDCLLREFENYFCEQSQVYFSFADEANLEEQMLFMSMVKSGSTKTCYRGSTKL</sequence>
<comment type="caution">
    <text evidence="2">The sequence shown here is derived from an EMBL/GenBank/DDBJ whole genome shotgun (WGS) entry which is preliminary data.</text>
</comment>
<accession>A0AAN9MDM6</accession>
<evidence type="ECO:0000256" key="1">
    <source>
        <dbReference type="SAM" id="SignalP"/>
    </source>
</evidence>
<feature type="signal peptide" evidence="1">
    <location>
        <begin position="1"/>
        <end position="25"/>
    </location>
</feature>
<reference evidence="2 3" key="1">
    <citation type="submission" date="2024-01" db="EMBL/GenBank/DDBJ databases">
        <title>The genomes of 5 underutilized Papilionoideae crops provide insights into root nodulation and disease resistanc.</title>
        <authorList>
            <person name="Jiang F."/>
        </authorList>
    </citation>
    <scope>NUCLEOTIDE SEQUENCE [LARGE SCALE GENOMIC DNA]</scope>
    <source>
        <strain evidence="2">LVBAO_FW01</strain>
        <tissue evidence="2">Leaves</tissue>
    </source>
</reference>
<evidence type="ECO:0000313" key="2">
    <source>
        <dbReference type="EMBL" id="KAK7349433.1"/>
    </source>
</evidence>
<keyword evidence="3" id="KW-1185">Reference proteome</keyword>
<evidence type="ECO:0000313" key="3">
    <source>
        <dbReference type="Proteomes" id="UP001367508"/>
    </source>
</evidence>